<dbReference type="Proteomes" id="UP001595766">
    <property type="component" value="Unassembled WGS sequence"/>
</dbReference>
<evidence type="ECO:0000313" key="1">
    <source>
        <dbReference type="EMBL" id="MFC3978038.1"/>
    </source>
</evidence>
<organism evidence="1 2">
    <name type="scientific">Belliella kenyensis</name>
    <dbReference type="NCBI Taxonomy" id="1472724"/>
    <lineage>
        <taxon>Bacteria</taxon>
        <taxon>Pseudomonadati</taxon>
        <taxon>Bacteroidota</taxon>
        <taxon>Cytophagia</taxon>
        <taxon>Cytophagales</taxon>
        <taxon>Cyclobacteriaceae</taxon>
        <taxon>Belliella</taxon>
    </lineage>
</organism>
<proteinExistence type="predicted"/>
<sequence>MNRVKLKYLESGMRFFLTSHNKDLRLGEKFVLLTIIRLLEENQIVSKSDVCKENKVSNSTTYAIIRALECKGFVKSIRQNQYYSKAFISISPKGLLFKNSLRKVFSD</sequence>
<dbReference type="SUPFAM" id="SSF46785">
    <property type="entry name" value="Winged helix' DNA-binding domain"/>
    <property type="match status" value="1"/>
</dbReference>
<dbReference type="EMBL" id="JBHSAV010000092">
    <property type="protein sequence ID" value="MFC3978038.1"/>
    <property type="molecule type" value="Genomic_DNA"/>
</dbReference>
<dbReference type="InterPro" id="IPR036390">
    <property type="entry name" value="WH_DNA-bd_sf"/>
</dbReference>
<gene>
    <name evidence="1" type="ORF">ACFOUP_16765</name>
</gene>
<dbReference type="InterPro" id="IPR036388">
    <property type="entry name" value="WH-like_DNA-bd_sf"/>
</dbReference>
<protein>
    <submittedName>
        <fullName evidence="1">Uncharacterized protein</fullName>
    </submittedName>
</protein>
<accession>A0ABV8ESC0</accession>
<comment type="caution">
    <text evidence="1">The sequence shown here is derived from an EMBL/GenBank/DDBJ whole genome shotgun (WGS) entry which is preliminary data.</text>
</comment>
<keyword evidence="2" id="KW-1185">Reference proteome</keyword>
<dbReference type="RefSeq" id="WP_241296178.1">
    <property type="nucleotide sequence ID" value="NZ_JAKZGR010000012.1"/>
</dbReference>
<name>A0ABV8ESC0_9BACT</name>
<evidence type="ECO:0000313" key="2">
    <source>
        <dbReference type="Proteomes" id="UP001595766"/>
    </source>
</evidence>
<reference evidence="2" key="1">
    <citation type="journal article" date="2019" name="Int. J. Syst. Evol. Microbiol.">
        <title>The Global Catalogue of Microorganisms (GCM) 10K type strain sequencing project: providing services to taxonomists for standard genome sequencing and annotation.</title>
        <authorList>
            <consortium name="The Broad Institute Genomics Platform"/>
            <consortium name="The Broad Institute Genome Sequencing Center for Infectious Disease"/>
            <person name="Wu L."/>
            <person name="Ma J."/>
        </authorList>
    </citation>
    <scope>NUCLEOTIDE SEQUENCE [LARGE SCALE GENOMIC DNA]</scope>
    <source>
        <strain evidence="2">CECT 8551</strain>
    </source>
</reference>
<dbReference type="Gene3D" id="1.10.10.10">
    <property type="entry name" value="Winged helix-like DNA-binding domain superfamily/Winged helix DNA-binding domain"/>
    <property type="match status" value="1"/>
</dbReference>